<accession>A0A846ZAY7</accession>
<dbReference type="RefSeq" id="WP_168676878.1">
    <property type="nucleotide sequence ID" value="NZ_BPKV01000007.1"/>
</dbReference>
<dbReference type="EMBL" id="JAAXPO010000005">
    <property type="protein sequence ID" value="NKZ18586.1"/>
    <property type="molecule type" value="Genomic_DNA"/>
</dbReference>
<evidence type="ECO:0000313" key="2">
    <source>
        <dbReference type="Proteomes" id="UP000590460"/>
    </source>
</evidence>
<gene>
    <name evidence="1" type="ORF">HF966_05285</name>
</gene>
<reference evidence="1 2" key="1">
    <citation type="submission" date="2020-04" db="EMBL/GenBank/DDBJ databases">
        <title>MicrobeNet Type strains.</title>
        <authorList>
            <person name="Nicholson A.C."/>
        </authorList>
    </citation>
    <scope>NUCLEOTIDE SEQUENCE [LARGE SCALE GENOMIC DNA]</scope>
    <source>
        <strain evidence="1 2">CCUG 54536</strain>
    </source>
</reference>
<proteinExistence type="predicted"/>
<dbReference type="AlphaFoldDB" id="A0A846ZAY7"/>
<dbReference type="Proteomes" id="UP000590460">
    <property type="component" value="Unassembled WGS sequence"/>
</dbReference>
<sequence length="139" mass="15440">MSSGYVYIESSDVGHERAITLQNNSEYWGTQVGSPSIVEVKGPTTVNPEWKIVQNGAIVASAKFYITLVDNQRLVVSSYPEDMYARVYSPDGTYSDVSQYGDFTQANFVRIPAGLSTFLAILDKEGQLNVTFKEERLLV</sequence>
<evidence type="ECO:0000313" key="1">
    <source>
        <dbReference type="EMBL" id="NKZ18586.1"/>
    </source>
</evidence>
<protein>
    <submittedName>
        <fullName evidence="1">Uncharacterized protein</fullName>
    </submittedName>
</protein>
<comment type="caution">
    <text evidence="1">The sequence shown here is derived from an EMBL/GenBank/DDBJ whole genome shotgun (WGS) entry which is preliminary data.</text>
</comment>
<organism evidence="1 2">
    <name type="scientific">Leuconostoc holzapfelii</name>
    <dbReference type="NCBI Taxonomy" id="434464"/>
    <lineage>
        <taxon>Bacteria</taxon>
        <taxon>Bacillati</taxon>
        <taxon>Bacillota</taxon>
        <taxon>Bacilli</taxon>
        <taxon>Lactobacillales</taxon>
        <taxon>Lactobacillaceae</taxon>
        <taxon>Leuconostoc</taxon>
    </lineage>
</organism>
<name>A0A846ZAY7_9LACO</name>